<comment type="cofactor">
    <cofactor evidence="1">
        <name>Zn(2+)</name>
        <dbReference type="ChEBI" id="CHEBI:29105"/>
    </cofactor>
</comment>
<evidence type="ECO:0000256" key="8">
    <source>
        <dbReference type="ARBA" id="ARBA00022801"/>
    </source>
</evidence>
<evidence type="ECO:0000256" key="14">
    <source>
        <dbReference type="SAM" id="Phobius"/>
    </source>
</evidence>
<dbReference type="SUPFAM" id="SSF53187">
    <property type="entry name" value="Zn-dependent exopeptidases"/>
    <property type="match status" value="1"/>
</dbReference>
<keyword evidence="12" id="KW-0325">Glycoprotein</keyword>
<feature type="transmembrane region" description="Helical" evidence="14">
    <location>
        <begin position="662"/>
        <end position="680"/>
    </location>
</feature>
<dbReference type="EMBL" id="DS022304">
    <property type="protein sequence ID" value="OAJ40135.1"/>
    <property type="molecule type" value="Genomic_DNA"/>
</dbReference>
<dbReference type="GO" id="GO:0046872">
    <property type="term" value="F:metal ion binding"/>
    <property type="evidence" value="ECO:0007669"/>
    <property type="project" value="UniProtKB-KW"/>
</dbReference>
<dbReference type="InterPro" id="IPR007484">
    <property type="entry name" value="Peptidase_M28"/>
</dbReference>
<evidence type="ECO:0000256" key="10">
    <source>
        <dbReference type="ARBA" id="ARBA00022989"/>
    </source>
</evidence>
<keyword evidence="11" id="KW-0482">Metalloprotease</keyword>
<keyword evidence="14" id="KW-0472">Membrane</keyword>
<feature type="transmembrane region" description="Helical" evidence="14">
    <location>
        <begin position="439"/>
        <end position="458"/>
    </location>
</feature>
<evidence type="ECO:0000256" key="1">
    <source>
        <dbReference type="ARBA" id="ARBA00001947"/>
    </source>
</evidence>
<evidence type="ECO:0000256" key="5">
    <source>
        <dbReference type="ARBA" id="ARBA00022554"/>
    </source>
</evidence>
<evidence type="ECO:0000313" key="16">
    <source>
        <dbReference type="EMBL" id="OAJ40135.1"/>
    </source>
</evidence>
<comment type="subcellular location">
    <subcellularLocation>
        <location evidence="3">Vacuole membrane</location>
        <topology evidence="3">Multi-pass membrane protein</topology>
    </subcellularLocation>
</comment>
<feature type="transmembrane region" description="Helical" evidence="14">
    <location>
        <begin position="575"/>
        <end position="600"/>
    </location>
</feature>
<organism evidence="16 17">
    <name type="scientific">Batrachochytrium dendrobatidis (strain JEL423)</name>
    <dbReference type="NCBI Taxonomy" id="403673"/>
    <lineage>
        <taxon>Eukaryota</taxon>
        <taxon>Fungi</taxon>
        <taxon>Fungi incertae sedis</taxon>
        <taxon>Chytridiomycota</taxon>
        <taxon>Chytridiomycota incertae sedis</taxon>
        <taxon>Chytridiomycetes</taxon>
        <taxon>Rhizophydiales</taxon>
        <taxon>Rhizophydiales incertae sedis</taxon>
        <taxon>Batrachochytrium</taxon>
    </lineage>
</organism>
<keyword evidence="8 13" id="KW-0378">Hydrolase</keyword>
<feature type="transmembrane region" description="Helical" evidence="14">
    <location>
        <begin position="478"/>
        <end position="498"/>
    </location>
</feature>
<evidence type="ECO:0000256" key="6">
    <source>
        <dbReference type="ARBA" id="ARBA00022670"/>
    </source>
</evidence>
<evidence type="ECO:0000256" key="13">
    <source>
        <dbReference type="RuleBase" id="RU361240"/>
    </source>
</evidence>
<comment type="similarity">
    <text evidence="4 13">Belongs to the peptidase M28 family.</text>
</comment>
<keyword evidence="9 13" id="KW-0862">Zinc</keyword>
<dbReference type="PANTHER" id="PTHR12147:SF58">
    <property type="entry name" value="VACUOLAR MEMBRANE PROTEASE"/>
    <property type="match status" value="1"/>
</dbReference>
<feature type="transmembrane region" description="Helical" evidence="14">
    <location>
        <begin position="20"/>
        <end position="43"/>
    </location>
</feature>
<gene>
    <name evidence="16" type="ORF">BDEG_23900</name>
</gene>
<evidence type="ECO:0000256" key="3">
    <source>
        <dbReference type="ARBA" id="ARBA00004128"/>
    </source>
</evidence>
<dbReference type="AlphaFoldDB" id="A0A177WK94"/>
<evidence type="ECO:0000256" key="7">
    <source>
        <dbReference type="ARBA" id="ARBA00022692"/>
    </source>
</evidence>
<evidence type="ECO:0000256" key="2">
    <source>
        <dbReference type="ARBA" id="ARBA00003273"/>
    </source>
</evidence>
<comment type="function">
    <text evidence="2">May be involved in vacuolar sorting and osmoregulation.</text>
</comment>
<feature type="transmembrane region" description="Helical" evidence="14">
    <location>
        <begin position="729"/>
        <end position="747"/>
    </location>
</feature>
<dbReference type="GO" id="GO:0008235">
    <property type="term" value="F:metalloexopeptidase activity"/>
    <property type="evidence" value="ECO:0007669"/>
    <property type="project" value="InterPro"/>
</dbReference>
<feature type="transmembrane region" description="Helical" evidence="14">
    <location>
        <begin position="606"/>
        <end position="625"/>
    </location>
</feature>
<evidence type="ECO:0000256" key="12">
    <source>
        <dbReference type="ARBA" id="ARBA00023180"/>
    </source>
</evidence>
<dbReference type="Gene3D" id="3.40.630.10">
    <property type="entry name" value="Zn peptidases"/>
    <property type="match status" value="1"/>
</dbReference>
<dbReference type="VEuPathDB" id="FungiDB:BDEG_23900"/>
<proteinExistence type="inferred from homology"/>
<evidence type="ECO:0000259" key="15">
    <source>
        <dbReference type="Pfam" id="PF04389"/>
    </source>
</evidence>
<feature type="domain" description="Peptidase M28" evidence="15">
    <location>
        <begin position="152"/>
        <end position="344"/>
    </location>
</feature>
<dbReference type="PANTHER" id="PTHR12147">
    <property type="entry name" value="METALLOPEPTIDASE M28 FAMILY MEMBER"/>
    <property type="match status" value="1"/>
</dbReference>
<sequence>MPAETSTFGFWWRWILNQTSMAVLLSILVLVLGSCVGIHFTMLNGLGLPGKVRSTTDPLVLDGSHPSGELAWQHITNITTHPHMFNSHENLRVRQYIIDQLVDMKNSLQSMYCAPTSDPLFVLDTFDNTNIMVENSNFAHNPPVIDYYESNNVLAKIQGRSATHEALLISAHFDSVMLAPGVTDDGISIGSMLATLQSLLIRHCRSPFKYDIIFNFNNGEEMGLFGANAFVKHPWIKNVKAFMNLEGTGAAQGTRSVLFRTNSLPIVEEYMSKAPFPHASVIINYLMGSVPSETDYRPYTVDARLPGIDIAFSANRYLYHTPKDDIAHAKPIAAQHMSENILSVALGLCEKDSILPTLGMSPDLSHQDTTVLPVPNFAYFDIAGAIGIVRSHGALIFSSSALLLICVGVSFLKLATLYYRIGFHRLVNQGIRPFFEAMALVWFSFLSVFLAVYMSSWIKHHFNPASSYGRPLLSFADTISLILGLFCLIQIIWPVIAVKLGLRDSAPLITYHELPSEPPHIDYYEDVANQEQVPASLQTDVEHGQSEDANSSSPIQTGGHILQSMRVVTPSGPSLAAWLPFGLLGFWLSLCTVNLVLNLFNISVMFYVYIWAFYSGVACILTLALESSLRRWYRLGVAGFEHEADQPEDHLKYSILKYYNQYFWLVNFVIATVVPFIQTFDLLHECLLDVPNMIAEGLSGPIYDTIVSGLVGLLLLNTLPLLSLCHRRLTASVMIFIFCVLWLTAVMTNGFSPDRPQGMTYMEAWDISNTTNSTSPLVTMNIMSTMQASEWKHRITTNPAIMSQLSTVLPKMELICDNSDNTCSVLNAALPIIDPNLPTDQLITIDMMVRETKTAMTVEGTFVGLPNSRICQLSTTSDEAGEFLVKGAWIDPFQTGKWITGSNSTIEVVGRPTPGVDYSVPLTIYRREFEGQGVKDKRIRVPFILQFDRGQNINKVRISVTCFLGIQVSPTFKVFEESLPDWMMFKDGSLKRRLLPFPFGRAGAVGVTKTFFVV</sequence>
<evidence type="ECO:0000256" key="4">
    <source>
        <dbReference type="ARBA" id="ARBA00010918"/>
    </source>
</evidence>
<keyword evidence="6 13" id="KW-0645">Protease</keyword>
<dbReference type="InterPro" id="IPR045175">
    <property type="entry name" value="M28_fam"/>
</dbReference>
<keyword evidence="13" id="KW-0479">Metal-binding</keyword>
<protein>
    <recommendedName>
        <fullName evidence="13">Peptide hydrolase</fullName>
        <ecNumber evidence="13">3.4.-.-</ecNumber>
    </recommendedName>
</protein>
<dbReference type="STRING" id="403673.A0A177WK94"/>
<dbReference type="eggNOG" id="KOG2194">
    <property type="taxonomic scope" value="Eukaryota"/>
</dbReference>
<evidence type="ECO:0000256" key="9">
    <source>
        <dbReference type="ARBA" id="ARBA00022833"/>
    </source>
</evidence>
<keyword evidence="10 14" id="KW-1133">Transmembrane helix</keyword>
<keyword evidence="7 14" id="KW-0812">Transmembrane</keyword>
<feature type="transmembrane region" description="Helical" evidence="14">
    <location>
        <begin position="700"/>
        <end position="722"/>
    </location>
</feature>
<evidence type="ECO:0000313" key="17">
    <source>
        <dbReference type="Proteomes" id="UP000077115"/>
    </source>
</evidence>
<dbReference type="GO" id="GO:0005774">
    <property type="term" value="C:vacuolar membrane"/>
    <property type="evidence" value="ECO:0007669"/>
    <property type="project" value="UniProtKB-SubCell"/>
</dbReference>
<keyword evidence="5" id="KW-0926">Vacuole</keyword>
<dbReference type="EC" id="3.4.-.-" evidence="13"/>
<feature type="transmembrane region" description="Helical" evidence="14">
    <location>
        <begin position="395"/>
        <end position="419"/>
    </location>
</feature>
<dbReference type="GO" id="GO:0006508">
    <property type="term" value="P:proteolysis"/>
    <property type="evidence" value="ECO:0007669"/>
    <property type="project" value="UniProtKB-KW"/>
</dbReference>
<evidence type="ECO:0000256" key="11">
    <source>
        <dbReference type="ARBA" id="ARBA00023049"/>
    </source>
</evidence>
<name>A0A177WK94_BATDL</name>
<dbReference type="Proteomes" id="UP000077115">
    <property type="component" value="Unassembled WGS sequence"/>
</dbReference>
<dbReference type="Pfam" id="PF04389">
    <property type="entry name" value="Peptidase_M28"/>
    <property type="match status" value="1"/>
</dbReference>
<accession>A0A177WK94</accession>
<dbReference type="OrthoDB" id="76293at2759"/>
<reference evidence="16 17" key="2">
    <citation type="submission" date="2016-05" db="EMBL/GenBank/DDBJ databases">
        <title>Lineage-specific infection strategies underlie the spectrum of fungal disease in amphibians.</title>
        <authorList>
            <person name="Cuomo C.A."/>
            <person name="Farrer R.A."/>
            <person name="James T."/>
            <person name="Longcore J."/>
            <person name="Birren B."/>
        </authorList>
    </citation>
    <scope>NUCLEOTIDE SEQUENCE [LARGE SCALE GENOMIC DNA]</scope>
    <source>
        <strain evidence="16 17">JEL423</strain>
    </source>
</reference>
<reference evidence="16 17" key="1">
    <citation type="submission" date="2006-10" db="EMBL/GenBank/DDBJ databases">
        <title>The Genome Sequence of Batrachochytrium dendrobatidis JEL423.</title>
        <authorList>
            <consortium name="The Broad Institute Genome Sequencing Platform"/>
            <person name="Birren B."/>
            <person name="Lander E."/>
            <person name="Galagan J."/>
            <person name="Cuomo C."/>
            <person name="Devon K."/>
            <person name="Jaffe D."/>
            <person name="Butler J."/>
            <person name="Alvarez P."/>
            <person name="Gnerre S."/>
            <person name="Grabherr M."/>
            <person name="Kleber M."/>
            <person name="Mauceli E."/>
            <person name="Brockman W."/>
            <person name="Young S."/>
            <person name="LaButti K."/>
            <person name="Sykes S."/>
            <person name="DeCaprio D."/>
            <person name="Crawford M."/>
            <person name="Koehrsen M."/>
            <person name="Engels R."/>
            <person name="Montgomery P."/>
            <person name="Pearson M."/>
            <person name="Howarth C."/>
            <person name="Larson L."/>
            <person name="White J."/>
            <person name="O'Leary S."/>
            <person name="Kodira C."/>
            <person name="Zeng Q."/>
            <person name="Yandava C."/>
            <person name="Alvarado L."/>
            <person name="Longcore J."/>
            <person name="James T."/>
        </authorList>
    </citation>
    <scope>NUCLEOTIDE SEQUENCE [LARGE SCALE GENOMIC DNA]</scope>
    <source>
        <strain evidence="16 17">JEL423</strain>
    </source>
</reference>